<feature type="domain" description="Acyl-CoA dehydrogenase/oxidase N-terminal" evidence="9">
    <location>
        <begin position="11"/>
        <end position="130"/>
    </location>
</feature>
<dbReference type="SUPFAM" id="SSF56645">
    <property type="entry name" value="Acyl-CoA dehydrogenase NM domain-like"/>
    <property type="match status" value="1"/>
</dbReference>
<evidence type="ECO:0000256" key="5">
    <source>
        <dbReference type="ARBA" id="ARBA00022827"/>
    </source>
</evidence>
<dbReference type="InterPro" id="IPR009075">
    <property type="entry name" value="AcylCo_DH/oxidase_C"/>
</dbReference>
<gene>
    <name evidence="10" type="ORF">METZ01_LOCUS25229</name>
</gene>
<evidence type="ECO:0000256" key="4">
    <source>
        <dbReference type="ARBA" id="ARBA00022630"/>
    </source>
</evidence>
<dbReference type="Gene3D" id="2.40.110.10">
    <property type="entry name" value="Butyryl-CoA Dehydrogenase, subunit A, domain 2"/>
    <property type="match status" value="1"/>
</dbReference>
<dbReference type="AlphaFoldDB" id="A0A381PZB7"/>
<dbReference type="GO" id="GO:0003995">
    <property type="term" value="F:acyl-CoA dehydrogenase activity"/>
    <property type="evidence" value="ECO:0007669"/>
    <property type="project" value="TreeGrafter"/>
</dbReference>
<accession>A0A381PZB7</accession>
<evidence type="ECO:0000256" key="1">
    <source>
        <dbReference type="ARBA" id="ARBA00001974"/>
    </source>
</evidence>
<protein>
    <recommendedName>
        <fullName evidence="11">Acyl-CoA dehydrogenase</fullName>
    </recommendedName>
</protein>
<evidence type="ECO:0000256" key="2">
    <source>
        <dbReference type="ARBA" id="ARBA00009347"/>
    </source>
</evidence>
<evidence type="ECO:0000256" key="3">
    <source>
        <dbReference type="ARBA" id="ARBA00011738"/>
    </source>
</evidence>
<dbReference type="SUPFAM" id="SSF47203">
    <property type="entry name" value="Acyl-CoA dehydrogenase C-terminal domain-like"/>
    <property type="match status" value="1"/>
</dbReference>
<dbReference type="InterPro" id="IPR037069">
    <property type="entry name" value="AcylCoA_DH/ox_N_sf"/>
</dbReference>
<dbReference type="GO" id="GO:0033539">
    <property type="term" value="P:fatty acid beta-oxidation using acyl-CoA dehydrogenase"/>
    <property type="evidence" value="ECO:0007669"/>
    <property type="project" value="TreeGrafter"/>
</dbReference>
<comment type="subunit">
    <text evidence="3">Homodimer.</text>
</comment>
<dbReference type="InterPro" id="IPR013786">
    <property type="entry name" value="AcylCoA_DH/ox_N"/>
</dbReference>
<dbReference type="EMBL" id="UINC01001150">
    <property type="protein sequence ID" value="SUZ72375.1"/>
    <property type="molecule type" value="Genomic_DNA"/>
</dbReference>
<comment type="similarity">
    <text evidence="2">Belongs to the acyl-CoA dehydrogenase family.</text>
</comment>
<keyword evidence="5" id="KW-0274">FAD</keyword>
<dbReference type="InterPro" id="IPR006091">
    <property type="entry name" value="Acyl-CoA_Oxase/DH_mid-dom"/>
</dbReference>
<evidence type="ECO:0000313" key="10">
    <source>
        <dbReference type="EMBL" id="SUZ72375.1"/>
    </source>
</evidence>
<dbReference type="FunFam" id="2.40.110.10:FF:000002">
    <property type="entry name" value="Acyl-CoA dehydrogenase fadE12"/>
    <property type="match status" value="1"/>
</dbReference>
<evidence type="ECO:0000256" key="6">
    <source>
        <dbReference type="ARBA" id="ARBA00023002"/>
    </source>
</evidence>
<evidence type="ECO:0000259" key="9">
    <source>
        <dbReference type="Pfam" id="PF02771"/>
    </source>
</evidence>
<dbReference type="Gene3D" id="1.10.540.10">
    <property type="entry name" value="Acyl-CoA dehydrogenase/oxidase, N-terminal domain"/>
    <property type="match status" value="1"/>
</dbReference>
<dbReference type="GO" id="GO:0050660">
    <property type="term" value="F:flavin adenine dinucleotide binding"/>
    <property type="evidence" value="ECO:0007669"/>
    <property type="project" value="InterPro"/>
</dbReference>
<dbReference type="Pfam" id="PF02771">
    <property type="entry name" value="Acyl-CoA_dh_N"/>
    <property type="match status" value="1"/>
</dbReference>
<dbReference type="PANTHER" id="PTHR48083">
    <property type="entry name" value="MEDIUM-CHAIN SPECIFIC ACYL-COA DEHYDROGENASE, MITOCHONDRIAL-RELATED"/>
    <property type="match status" value="1"/>
</dbReference>
<dbReference type="Pfam" id="PF02770">
    <property type="entry name" value="Acyl-CoA_dh_M"/>
    <property type="match status" value="1"/>
</dbReference>
<dbReference type="InterPro" id="IPR036250">
    <property type="entry name" value="AcylCo_DH-like_C"/>
</dbReference>
<feature type="domain" description="Acyl-CoA oxidase/dehydrogenase middle" evidence="8">
    <location>
        <begin position="136"/>
        <end position="227"/>
    </location>
</feature>
<dbReference type="InterPro" id="IPR046373">
    <property type="entry name" value="Acyl-CoA_Oxase/DH_mid-dom_sf"/>
</dbReference>
<dbReference type="PANTHER" id="PTHR48083:SF13">
    <property type="entry name" value="ACYL-COA DEHYDROGENASE FAMILY MEMBER 11"/>
    <property type="match status" value="1"/>
</dbReference>
<evidence type="ECO:0000259" key="8">
    <source>
        <dbReference type="Pfam" id="PF02770"/>
    </source>
</evidence>
<feature type="domain" description="Acyl-CoA dehydrogenase/oxidase C-terminal" evidence="7">
    <location>
        <begin position="248"/>
        <end position="396"/>
    </location>
</feature>
<organism evidence="10">
    <name type="scientific">marine metagenome</name>
    <dbReference type="NCBI Taxonomy" id="408172"/>
    <lineage>
        <taxon>unclassified sequences</taxon>
        <taxon>metagenomes</taxon>
        <taxon>ecological metagenomes</taxon>
    </lineage>
</organism>
<dbReference type="InterPro" id="IPR050741">
    <property type="entry name" value="Acyl-CoA_dehydrogenase"/>
</dbReference>
<dbReference type="InterPro" id="IPR009100">
    <property type="entry name" value="AcylCoA_DH/oxidase_NM_dom_sf"/>
</dbReference>
<sequence>VDFNYNEKTLEHKDKLESFMEENVYPAEREHHAFVEDPSNMWQQPPVVEELKSKAQAAGIWNWFLPAEYTEWSPGFTNLEFAPLAEVMGRIPWSFEVFNCSAPDRGNMEVLAKYGTPEQQDQWLRPLMEGRIRSTYGMTEPQVASSDATNMELQIDRDGDHYVLNGRKWWSSNIYHPLCEFVITMGVSNPDNPRHQRHSMVIVPKETPGLEIVRPLSVFGNFHSPQGHGELAYHDVRVPIDNIILGEGRGFEIAQGRLGPGRFQYAMTNVGMAQRMLDLMCARVEQREAFGNKLREFSSVRQDIARARCSIEQARLLVLKAAAEMDKSGAKGARDYISMVKIVGPKLAHDVAERAMQIFGGKGVSGDTPIAEMFVMGRLMRIADGPDEVHMNQLAKLTMAQAEIARQSGKGGVDWFGD</sequence>
<feature type="non-terminal residue" evidence="10">
    <location>
        <position position="1"/>
    </location>
</feature>
<evidence type="ECO:0008006" key="11">
    <source>
        <dbReference type="Google" id="ProtNLM"/>
    </source>
</evidence>
<keyword evidence="4" id="KW-0285">Flavoprotein</keyword>
<proteinExistence type="inferred from homology"/>
<dbReference type="Pfam" id="PF00441">
    <property type="entry name" value="Acyl-CoA_dh_1"/>
    <property type="match status" value="1"/>
</dbReference>
<evidence type="ECO:0000259" key="7">
    <source>
        <dbReference type="Pfam" id="PF00441"/>
    </source>
</evidence>
<dbReference type="GO" id="GO:0005737">
    <property type="term" value="C:cytoplasm"/>
    <property type="evidence" value="ECO:0007669"/>
    <property type="project" value="TreeGrafter"/>
</dbReference>
<name>A0A381PZB7_9ZZZZ</name>
<comment type="cofactor">
    <cofactor evidence="1">
        <name>FAD</name>
        <dbReference type="ChEBI" id="CHEBI:57692"/>
    </cofactor>
</comment>
<reference evidence="10" key="1">
    <citation type="submission" date="2018-05" db="EMBL/GenBank/DDBJ databases">
        <authorList>
            <person name="Lanie J.A."/>
            <person name="Ng W.-L."/>
            <person name="Kazmierczak K.M."/>
            <person name="Andrzejewski T.M."/>
            <person name="Davidsen T.M."/>
            <person name="Wayne K.J."/>
            <person name="Tettelin H."/>
            <person name="Glass J.I."/>
            <person name="Rusch D."/>
            <person name="Podicherti R."/>
            <person name="Tsui H.-C.T."/>
            <person name="Winkler M.E."/>
        </authorList>
    </citation>
    <scope>NUCLEOTIDE SEQUENCE</scope>
</reference>
<dbReference type="Gene3D" id="1.20.140.10">
    <property type="entry name" value="Butyryl-CoA Dehydrogenase, subunit A, domain 3"/>
    <property type="match status" value="1"/>
</dbReference>
<keyword evidence="6" id="KW-0560">Oxidoreductase</keyword>